<proteinExistence type="predicted"/>
<evidence type="ECO:0000256" key="2">
    <source>
        <dbReference type="ARBA" id="ARBA00022786"/>
    </source>
</evidence>
<keyword evidence="2 3" id="KW-0833">Ubl conjugation pathway</keyword>
<evidence type="ECO:0000313" key="5">
    <source>
        <dbReference type="EMBL" id="KAG7455552.1"/>
    </source>
</evidence>
<dbReference type="EMBL" id="JAFDVH010000024">
    <property type="protein sequence ID" value="KAG7455552.1"/>
    <property type="molecule type" value="Genomic_DNA"/>
</dbReference>
<dbReference type="Proteomes" id="UP001046870">
    <property type="component" value="Chromosome 24"/>
</dbReference>
<dbReference type="Gene3D" id="3.30.2410.10">
    <property type="entry name" value="Hect, E3 ligase catalytic domain"/>
    <property type="match status" value="1"/>
</dbReference>
<dbReference type="AlphaFoldDB" id="A0A9D3T079"/>
<evidence type="ECO:0000256" key="1">
    <source>
        <dbReference type="ARBA" id="ARBA00022679"/>
    </source>
</evidence>
<evidence type="ECO:0000313" key="6">
    <source>
        <dbReference type="Proteomes" id="UP001046870"/>
    </source>
</evidence>
<keyword evidence="6" id="KW-1185">Reference proteome</keyword>
<feature type="domain" description="HECT" evidence="4">
    <location>
        <begin position="218"/>
        <end position="296"/>
    </location>
</feature>
<feature type="active site" description="Glycyl thioester intermediate" evidence="3">
    <location>
        <position position="262"/>
    </location>
</feature>
<dbReference type="GO" id="GO:0004842">
    <property type="term" value="F:ubiquitin-protein transferase activity"/>
    <property type="evidence" value="ECO:0007669"/>
    <property type="project" value="InterPro"/>
</dbReference>
<dbReference type="Pfam" id="PF00632">
    <property type="entry name" value="HECT"/>
    <property type="match status" value="1"/>
</dbReference>
<accession>A0A9D3T079</accession>
<dbReference type="OrthoDB" id="8940977at2759"/>
<comment type="caution">
    <text evidence="5">The sequence shown here is derived from an EMBL/GenBank/DDBJ whole genome shotgun (WGS) entry which is preliminary data.</text>
</comment>
<dbReference type="SUPFAM" id="SSF56204">
    <property type="entry name" value="Hect, E3 ligase catalytic domain"/>
    <property type="match status" value="1"/>
</dbReference>
<reference evidence="5" key="1">
    <citation type="submission" date="2021-01" db="EMBL/GenBank/DDBJ databases">
        <authorList>
            <person name="Zahm M."/>
            <person name="Roques C."/>
            <person name="Cabau C."/>
            <person name="Klopp C."/>
            <person name="Donnadieu C."/>
            <person name="Jouanno E."/>
            <person name="Lampietro C."/>
            <person name="Louis A."/>
            <person name="Herpin A."/>
            <person name="Echchiki A."/>
            <person name="Berthelot C."/>
            <person name="Parey E."/>
            <person name="Roest-Crollius H."/>
            <person name="Braasch I."/>
            <person name="Postlethwait J."/>
            <person name="Bobe J."/>
            <person name="Montfort J."/>
            <person name="Bouchez O."/>
            <person name="Begum T."/>
            <person name="Mejri S."/>
            <person name="Adams A."/>
            <person name="Chen W.-J."/>
            <person name="Guiguen Y."/>
        </authorList>
    </citation>
    <scope>NUCLEOTIDE SEQUENCE</scope>
    <source>
        <strain evidence="5">YG-15Mar2019-1</strain>
        <tissue evidence="5">Brain</tissue>
    </source>
</reference>
<evidence type="ECO:0000259" key="4">
    <source>
        <dbReference type="PROSITE" id="PS50237"/>
    </source>
</evidence>
<dbReference type="InterPro" id="IPR000569">
    <property type="entry name" value="HECT_dom"/>
</dbReference>
<dbReference type="PROSITE" id="PS50237">
    <property type="entry name" value="HECT"/>
    <property type="match status" value="1"/>
</dbReference>
<evidence type="ECO:0000256" key="3">
    <source>
        <dbReference type="PROSITE-ProRule" id="PRU00104"/>
    </source>
</evidence>
<organism evidence="5 6">
    <name type="scientific">Megalops atlanticus</name>
    <name type="common">Tarpon</name>
    <name type="synonym">Clupea gigantea</name>
    <dbReference type="NCBI Taxonomy" id="7932"/>
    <lineage>
        <taxon>Eukaryota</taxon>
        <taxon>Metazoa</taxon>
        <taxon>Chordata</taxon>
        <taxon>Craniata</taxon>
        <taxon>Vertebrata</taxon>
        <taxon>Euteleostomi</taxon>
        <taxon>Actinopterygii</taxon>
        <taxon>Neopterygii</taxon>
        <taxon>Teleostei</taxon>
        <taxon>Elopiformes</taxon>
        <taxon>Megalopidae</taxon>
        <taxon>Megalops</taxon>
    </lineage>
</organism>
<keyword evidence="1" id="KW-0808">Transferase</keyword>
<sequence length="296" mass="33398">MFLILYVGVRCVFNGFLLDWSSVSDPTKAISQCADHFLRIHAMESPLTLCMDIRRSPAEQDMALISFYKQTNVEWARPLNCRLEGDTAIGHGVTCFFFSTCMEKMKSGFHINFANSSVTRLFEGEPGHLVPSASHFLVESDMFLMAGRMIGFWKGNHSFPKRIKCGSRIWPMPGTSKEGAGNISPEVLLQRIIWPREDDDDDDDDCSADIKCRVSGYLRQFITRATPTELQNLVKFWTGWEVLPTSLSVEVVTGRYPTASTCYETLRIPCHYKDYTLFQSDILASISTCHAGFGLV</sequence>
<dbReference type="InterPro" id="IPR035983">
    <property type="entry name" value="Hect_E3_ubiquitin_ligase"/>
</dbReference>
<gene>
    <name evidence="5" type="ORF">MATL_G00257890</name>
</gene>
<protein>
    <recommendedName>
        <fullName evidence="4">HECT domain-containing protein</fullName>
    </recommendedName>
</protein>
<name>A0A9D3T079_MEGAT</name>